<feature type="compositionally biased region" description="Basic and acidic residues" evidence="1">
    <location>
        <begin position="1213"/>
        <end position="1245"/>
    </location>
</feature>
<feature type="region of interest" description="Disordered" evidence="1">
    <location>
        <begin position="1087"/>
        <end position="1143"/>
    </location>
</feature>
<dbReference type="Pfam" id="PF09409">
    <property type="entry name" value="PUB"/>
    <property type="match status" value="2"/>
</dbReference>
<dbReference type="CDD" id="cd09212">
    <property type="entry name" value="PUB"/>
    <property type="match status" value="2"/>
</dbReference>
<feature type="domain" description="Agenet" evidence="3">
    <location>
        <begin position="755"/>
        <end position="813"/>
    </location>
</feature>
<feature type="domain" description="Tudor" evidence="2">
    <location>
        <begin position="755"/>
        <end position="813"/>
    </location>
</feature>
<feature type="domain" description="Agenet" evidence="3">
    <location>
        <begin position="660"/>
        <end position="718"/>
    </location>
</feature>
<feature type="compositionally biased region" description="Basic and acidic residues" evidence="1">
    <location>
        <begin position="897"/>
        <end position="917"/>
    </location>
</feature>
<feature type="compositionally biased region" description="Basic and acidic residues" evidence="1">
    <location>
        <begin position="517"/>
        <end position="537"/>
    </location>
</feature>
<feature type="compositionally biased region" description="Low complexity" evidence="1">
    <location>
        <begin position="1330"/>
        <end position="1343"/>
    </location>
</feature>
<feature type="domain" description="Tudor" evidence="2">
    <location>
        <begin position="375"/>
        <end position="433"/>
    </location>
</feature>
<dbReference type="InterPro" id="IPR014002">
    <property type="entry name" value="Agenet_dom_plant"/>
</dbReference>
<feature type="region of interest" description="Disordered" evidence="1">
    <location>
        <begin position="517"/>
        <end position="573"/>
    </location>
</feature>
<feature type="domain" description="Tudor" evidence="2">
    <location>
        <begin position="945"/>
        <end position="1003"/>
    </location>
</feature>
<dbReference type="InterPro" id="IPR002999">
    <property type="entry name" value="Tudor"/>
</dbReference>
<comment type="caution">
    <text evidence="4">The sequence shown here is derived from an EMBL/GenBank/DDBJ whole genome shotgun (WGS) entry which is preliminary data.</text>
</comment>
<feature type="compositionally biased region" description="Basic and acidic residues" evidence="1">
    <location>
        <begin position="1284"/>
        <end position="1296"/>
    </location>
</feature>
<dbReference type="Proteomes" id="UP000794436">
    <property type="component" value="Unassembled WGS sequence"/>
</dbReference>
<feature type="region of interest" description="Disordered" evidence="1">
    <location>
        <begin position="71"/>
        <end position="92"/>
    </location>
</feature>
<name>A0A8K1CK00_PYTOL</name>
<evidence type="ECO:0000313" key="4">
    <source>
        <dbReference type="EMBL" id="TMW64474.1"/>
    </source>
</evidence>
<feature type="compositionally biased region" description="Basic and acidic residues" evidence="1">
    <location>
        <begin position="1183"/>
        <end position="1201"/>
    </location>
</feature>
<feature type="domain" description="Agenet" evidence="3">
    <location>
        <begin position="185"/>
        <end position="243"/>
    </location>
</feature>
<feature type="domain" description="Tudor" evidence="2">
    <location>
        <begin position="1040"/>
        <end position="1098"/>
    </location>
</feature>
<feature type="domain" description="Tudor" evidence="2">
    <location>
        <begin position="470"/>
        <end position="528"/>
    </location>
</feature>
<feature type="domain" description="Agenet" evidence="3">
    <location>
        <begin position="565"/>
        <end position="623"/>
    </location>
</feature>
<dbReference type="InterPro" id="IPR036339">
    <property type="entry name" value="PUB-like_dom_sf"/>
</dbReference>
<dbReference type="SMART" id="SM00743">
    <property type="entry name" value="Agenet"/>
    <property type="match status" value="12"/>
</dbReference>
<gene>
    <name evidence="4" type="ORF">Poli38472_011354</name>
</gene>
<feature type="domain" description="Tudor" evidence="2">
    <location>
        <begin position="185"/>
        <end position="243"/>
    </location>
</feature>
<feature type="compositionally biased region" description="Polar residues" evidence="1">
    <location>
        <begin position="1247"/>
        <end position="1258"/>
    </location>
</feature>
<feature type="region of interest" description="Disordered" evidence="1">
    <location>
        <begin position="707"/>
        <end position="763"/>
    </location>
</feature>
<feature type="compositionally biased region" description="Basic and acidic residues" evidence="1">
    <location>
        <begin position="1087"/>
        <end position="1107"/>
    </location>
</feature>
<feature type="domain" description="Agenet" evidence="3">
    <location>
        <begin position="850"/>
        <end position="908"/>
    </location>
</feature>
<dbReference type="CDD" id="cd04508">
    <property type="entry name" value="Tudor_SF"/>
    <property type="match status" value="12"/>
</dbReference>
<feature type="domain" description="Agenet" evidence="3">
    <location>
        <begin position="470"/>
        <end position="528"/>
    </location>
</feature>
<evidence type="ECO:0000256" key="1">
    <source>
        <dbReference type="SAM" id="MobiDB-lite"/>
    </source>
</evidence>
<dbReference type="SUPFAM" id="SSF143503">
    <property type="entry name" value="PUG domain-like"/>
    <property type="match status" value="2"/>
</dbReference>
<proteinExistence type="predicted"/>
<reference evidence="4" key="1">
    <citation type="submission" date="2019-03" db="EMBL/GenBank/DDBJ databases">
        <title>Long read genome sequence of the mycoparasitic Pythium oligandrum ATCC 38472 isolated from sugarbeet rhizosphere.</title>
        <authorList>
            <person name="Gaulin E."/>
        </authorList>
    </citation>
    <scope>NUCLEOTIDE SEQUENCE</scope>
    <source>
        <strain evidence="4">ATCC 38472_TT</strain>
    </source>
</reference>
<sequence length="2428" mass="267821">MALTTGMLVRILGTSDVGTLFQIREATKTCVIKLTNGTLKKNVPLDDVEEAKEEESKSSPIRLIAMEVTNSPSKTVNDRPPSSPSKTKASALSTGDVVEANYKGKGRFYRGKIIRKHVDGTFDIEYDDGDVEKRVEAENVKAVDRDREGGSGDDNRRSTGKGGTAGDDRDSGVRSPSGRSKSKAPPLSTGDVVEANYKGKGRFYRGKIIRKHVDGTFDIEYDDGDVEKRVEAENVKAVDRDREGGSGDDNRRSTGKGGTAGDDRDSGVRSPSGRSKSKAPPLSTGDVVEANYKGKGRFYRGKIIRKHVDGTFDIEYDDGDVEKRVEAENVKAVDRDREGGSGDDNRRSTGKGGTAGDDRDSGVRSPSGRSKSKAPPLSTGDVVEANYKGKGRFYRGKIIRKHVDGTFDIEYDDGDVEKRVEAENVKAVDRDREGGSGDDNRRSTGKGGTAGDDRDSGVRSPSGRSKSKAPPLSTGDVVEANYKGKGRFYRGKIIRKHVDGTFDIEYDDGDVEKRVEAENVKAVDRDREGGSGDDNRRSTGKGGTAGDDRDSGVRSPSGRSKSKAPPLSTGDVVEANYKGKGRFYRGKIIRKHVDGTFDIEYDDGDVEKRVEAENVKAVDRDREGGSGDDNRRSTGKGGTAGDDRDSGVRSPSGRSKSKAPPLSTGDVVEANYKGKGRFYRGKIIRKHVDGTFDIEYDDGDVEKRVEAENVKAVDRDREGGSGDDNRRSTGKGGTAGDDRDSGVRSPSGRSKSKAPPLSTGDVVEANYKGKGRFYRGKIIRKHVDGTFDIEYDDGDVEKRVEAENVKAVDRDREGGSGDDNRRSTGKGGTAGDDRDSGVRSPSGRSKSKAPPLSTGDVVEANYKGKGRFYRGKIIRKHVDGTFDIEYDDGDVEKRVEAENVKAVDRDREGGSGDDNRRSTGKGGTAGDDRDSGVRSPSGRSKSKAPPLSTGDVVEANYKGKGRFYRGKIIRKHVDGTFDIEYDDGDVEKRVEAENVKAVDRDREGGSGDDNRRSTGKGGTAGDDRDSGVRSPSGRSKSKAPPLSTGDVVEANYKGKGRFYRGKIIRKHVDGTFDIEYDDGDVEKRVEAENVKAVDRDREGGSGDDNRRSTGKGGTAGDDRDSGVRSPSGRSKSKAPPLSTGDVVEANYKGKGRFYRGKIIRKHVDGTFDIEYDDGDVEKRVEAENVKATGHVREDDSDDSHVPRGSPANRVIAKKAEKRVNLVHSDDSCDSDKGQRRSKTTREARVLSHNSDGTYTIRYSNGDVEEDAPTKALKRLRSSADSSQDEERGERRVKIPDESMSSTDRLFLLEQLAMTLYEEGKMKRKPRLSSDELSSESSNSSSGDSTDDSRPPNKTSIKPDRKMEQILRKLFDRASLQSFKRAFNEQDVKKAGRINRKKIIDVVGDLCKSELQDSAMGGFSIKRTLTQWFDSQYSLRASSAFDFSTFMLAFAVAKDRMCKQGMEKRLVIALEGRFASHHEHKRQLEMWQQKLGFRTFETLQRYFHDNALPRMFPARVRVREIGHIFNEVTRSAVPNKPVEVYLQQLRLHPHQTLLFTEFLCCYFQLYGSVDPRPPSWAAEQVDLRPVAFVASCLFSNGDPCCQRHGDLVRRLSVGRTPAQADLIIRFREAFEALTDTANGEKDTISSSQLETFGVNVVPDTSVLQPAFAALRKRTGMVSLVEIYATCGFVIDEVTSAPTVANAIEKLRLRNDVVDVRRIIGLIRNMCLKLLRFPNNPDYWRIRADSPAFQQKLGRFDGATNLLEAVGFVEYNKSHYEVRGARMVNGKRVSSLPKASLDLLRETCTELDAELSLLDGVESVASVLKRIGVERQRETPLSLDECEATLRHLSTYIDNVLKNPTDSRCWRIRASNKTFQRQIGYQPFSSDLMASIGYESISTSQGDVFVLRGTGSTVNSAASRPESDVSLSNFSFSRLSEQAEWFLWRRKQEIDSLLQDDMQYLIEGGMYESTLSMDVDAGSESVVLKPSAFIQKGALLRVGSEQRDLTEERLITGTDESSPAKLTRVLLHTPLHFAHSARELVFLMPLRSAEVMARARSSGIESEFRAFILNELLDQVFSCVSQQIVFRVPKEQRFENCSLGTFQQLQVLPISVGSRVVVGNNGCSMLLGWSNDDGYVEVSKIDSTSTKLVSRSLVLFDGGTDEKFTDTVDSFVDEHVGVTLQFARDKDRRTRQFQRTTRAVSNFIRVSTEERKFLVLCACDSVLVVNSSMMNSDNPAARLDFYLAAPCMMRPIRRWRAEQKVIRNDITLKKSRATVTKKTHQKEPFAGVSSSGTIERFQLSFDCSLVVYEIVQSRGIIWIAKADSGTLIGRINEYFSLVEGNTLWAMHSSQHLPGPVICIASPNAGHVSVWQVSLQSSSKLKSLHKQHVCQSEPTTRTAGASGSRTQVSALAVTSGVCYIVRRQANGMVII</sequence>
<dbReference type="SMART" id="SM00333">
    <property type="entry name" value="TUDOR"/>
    <property type="match status" value="12"/>
</dbReference>
<feature type="region of interest" description="Disordered" evidence="1">
    <location>
        <begin position="897"/>
        <end position="953"/>
    </location>
</feature>
<feature type="domain" description="Tudor" evidence="2">
    <location>
        <begin position="280"/>
        <end position="338"/>
    </location>
</feature>
<feature type="region of interest" description="Disordered" evidence="1">
    <location>
        <begin position="1183"/>
        <end position="1297"/>
    </location>
</feature>
<feature type="region of interest" description="Disordered" evidence="1">
    <location>
        <begin position="992"/>
        <end position="1048"/>
    </location>
</feature>
<protein>
    <submittedName>
        <fullName evidence="4">Uncharacterized protein</fullName>
    </submittedName>
</protein>
<feature type="compositionally biased region" description="Basic and acidic residues" evidence="1">
    <location>
        <begin position="802"/>
        <end position="822"/>
    </location>
</feature>
<feature type="domain" description="Tudor" evidence="2">
    <location>
        <begin position="660"/>
        <end position="718"/>
    </location>
</feature>
<feature type="domain" description="Agenet" evidence="3">
    <location>
        <begin position="280"/>
        <end position="338"/>
    </location>
</feature>
<dbReference type="Gene3D" id="1.20.58.2190">
    <property type="match status" value="2"/>
</dbReference>
<feature type="domain" description="Tudor" evidence="2">
    <location>
        <begin position="850"/>
        <end position="908"/>
    </location>
</feature>
<evidence type="ECO:0000259" key="3">
    <source>
        <dbReference type="SMART" id="SM00743"/>
    </source>
</evidence>
<dbReference type="PANTHER" id="PTHR34157:SF2">
    <property type="entry name" value="TUZIN"/>
    <property type="match status" value="1"/>
</dbReference>
<dbReference type="Gene3D" id="2.30.30.140">
    <property type="match status" value="12"/>
</dbReference>
<feature type="compositionally biased region" description="Basic and acidic residues" evidence="1">
    <location>
        <begin position="992"/>
        <end position="1012"/>
    </location>
</feature>
<feature type="region of interest" description="Disordered" evidence="1">
    <location>
        <begin position="1321"/>
        <end position="1361"/>
    </location>
</feature>
<feature type="compositionally biased region" description="Basic and acidic residues" evidence="1">
    <location>
        <begin position="422"/>
        <end position="442"/>
    </location>
</feature>
<dbReference type="InterPro" id="IPR018997">
    <property type="entry name" value="PUB_domain"/>
</dbReference>
<feature type="compositionally biased region" description="Basic and acidic residues" evidence="1">
    <location>
        <begin position="612"/>
        <end position="632"/>
    </location>
</feature>
<feature type="compositionally biased region" description="Basic and acidic residues" evidence="1">
    <location>
        <begin position="232"/>
        <end position="252"/>
    </location>
</feature>
<keyword evidence="5" id="KW-1185">Reference proteome</keyword>
<feature type="compositionally biased region" description="Basic and acidic residues" evidence="1">
    <location>
        <begin position="327"/>
        <end position="347"/>
    </location>
</feature>
<feature type="compositionally biased region" description="Basic and acidic residues" evidence="1">
    <location>
        <begin position="1346"/>
        <end position="1361"/>
    </location>
</feature>
<feature type="domain" description="Agenet" evidence="3">
    <location>
        <begin position="90"/>
        <end position="148"/>
    </location>
</feature>
<feature type="region of interest" description="Disordered" evidence="1">
    <location>
        <begin position="327"/>
        <end position="383"/>
    </location>
</feature>
<feature type="region of interest" description="Disordered" evidence="1">
    <location>
        <begin position="137"/>
        <end position="193"/>
    </location>
</feature>
<dbReference type="PANTHER" id="PTHR34157">
    <property type="entry name" value="TUZIN"/>
    <property type="match status" value="1"/>
</dbReference>
<evidence type="ECO:0000313" key="5">
    <source>
        <dbReference type="Proteomes" id="UP000794436"/>
    </source>
</evidence>
<dbReference type="SMART" id="SM00580">
    <property type="entry name" value="PUG"/>
    <property type="match status" value="2"/>
</dbReference>
<feature type="domain" description="Tudor" evidence="2">
    <location>
        <begin position="1135"/>
        <end position="1193"/>
    </location>
</feature>
<feature type="domain" description="Agenet" evidence="3">
    <location>
        <begin position="1135"/>
        <end position="1193"/>
    </location>
</feature>
<accession>A0A8K1CK00</accession>
<feature type="domain" description="Tudor" evidence="2">
    <location>
        <begin position="90"/>
        <end position="148"/>
    </location>
</feature>
<feature type="region of interest" description="Disordered" evidence="1">
    <location>
        <begin position="612"/>
        <end position="668"/>
    </location>
</feature>
<evidence type="ECO:0000259" key="2">
    <source>
        <dbReference type="SMART" id="SM00333"/>
    </source>
</evidence>
<feature type="compositionally biased region" description="Basic and acidic residues" evidence="1">
    <location>
        <begin position="707"/>
        <end position="727"/>
    </location>
</feature>
<organism evidence="4 5">
    <name type="scientific">Pythium oligandrum</name>
    <name type="common">Mycoparasitic fungus</name>
    <dbReference type="NCBI Taxonomy" id="41045"/>
    <lineage>
        <taxon>Eukaryota</taxon>
        <taxon>Sar</taxon>
        <taxon>Stramenopiles</taxon>
        <taxon>Oomycota</taxon>
        <taxon>Peronosporomycetes</taxon>
        <taxon>Pythiales</taxon>
        <taxon>Pythiaceae</taxon>
        <taxon>Pythium</taxon>
    </lineage>
</organism>
<feature type="region of interest" description="Disordered" evidence="1">
    <location>
        <begin position="802"/>
        <end position="858"/>
    </location>
</feature>
<dbReference type="OrthoDB" id="414540at2759"/>
<feature type="domain" description="Agenet" evidence="3">
    <location>
        <begin position="375"/>
        <end position="433"/>
    </location>
</feature>
<feature type="domain" description="Agenet" evidence="3">
    <location>
        <begin position="1040"/>
        <end position="1098"/>
    </location>
</feature>
<feature type="region of interest" description="Disordered" evidence="1">
    <location>
        <begin position="232"/>
        <end position="288"/>
    </location>
</feature>
<feature type="region of interest" description="Disordered" evidence="1">
    <location>
        <begin position="422"/>
        <end position="478"/>
    </location>
</feature>
<feature type="compositionally biased region" description="Basic and acidic residues" evidence="1">
    <location>
        <begin position="137"/>
        <end position="157"/>
    </location>
</feature>
<feature type="domain" description="Agenet" evidence="3">
    <location>
        <begin position="945"/>
        <end position="1003"/>
    </location>
</feature>
<feature type="domain" description="Tudor" evidence="2">
    <location>
        <begin position="565"/>
        <end position="623"/>
    </location>
</feature>
<dbReference type="EMBL" id="SPLM01000039">
    <property type="protein sequence ID" value="TMW64474.1"/>
    <property type="molecule type" value="Genomic_DNA"/>
</dbReference>